<dbReference type="RefSeq" id="WP_253967251.1">
    <property type="nucleotide sequence ID" value="NZ_JAMFTH010000001.1"/>
</dbReference>
<evidence type="ECO:0000256" key="4">
    <source>
        <dbReference type="ARBA" id="ARBA00023295"/>
    </source>
</evidence>
<proteinExistence type="predicted"/>
<evidence type="ECO:0000259" key="9">
    <source>
        <dbReference type="PROSITE" id="PS51173"/>
    </source>
</evidence>
<evidence type="ECO:0000256" key="2">
    <source>
        <dbReference type="ARBA" id="ARBA00023157"/>
    </source>
</evidence>
<dbReference type="Gene3D" id="1.50.10.10">
    <property type="match status" value="1"/>
</dbReference>
<reference evidence="10" key="2">
    <citation type="submission" date="2023-01" db="EMBL/GenBank/DDBJ databases">
        <title>Gilvimarinus xylanilyticus HB14 isolated from Caulerpa lentillifera aquaculture base in Hainan, China.</title>
        <authorList>
            <person name="Zhang Y.-J."/>
        </authorList>
    </citation>
    <scope>NUCLEOTIDE SEQUENCE</scope>
    <source>
        <strain evidence="10">HB14</strain>
    </source>
</reference>
<dbReference type="InterPro" id="IPR008928">
    <property type="entry name" value="6-hairpin_glycosidase_sf"/>
</dbReference>
<dbReference type="InterPro" id="IPR001701">
    <property type="entry name" value="Glyco_hydro_9"/>
</dbReference>
<keyword evidence="4" id="KW-0326">Glycosidase</keyword>
<dbReference type="Gene3D" id="2.60.40.3440">
    <property type="match status" value="1"/>
</dbReference>
<dbReference type="Gene3D" id="2.60.40.290">
    <property type="match status" value="1"/>
</dbReference>
<name>A0A9X2I1J9_9GAMM</name>
<dbReference type="PROSITE" id="PS51173">
    <property type="entry name" value="CBM2"/>
    <property type="match status" value="1"/>
</dbReference>
<dbReference type="InterPro" id="IPR035986">
    <property type="entry name" value="PKD_dom_sf"/>
</dbReference>
<protein>
    <submittedName>
        <fullName evidence="10">Glycoside hydrolase family 9 protein</fullName>
    </submittedName>
</protein>
<dbReference type="Pfam" id="PF00942">
    <property type="entry name" value="CBM_3"/>
    <property type="match status" value="1"/>
</dbReference>
<feature type="domain" description="PKD" evidence="6">
    <location>
        <begin position="837"/>
        <end position="917"/>
    </location>
</feature>
<feature type="domain" description="CBM2" evidence="9">
    <location>
        <begin position="908"/>
        <end position="1024"/>
    </location>
</feature>
<dbReference type="InterPro" id="IPR012341">
    <property type="entry name" value="6hp_glycosidase-like_sf"/>
</dbReference>
<dbReference type="SUPFAM" id="SSF49384">
    <property type="entry name" value="Carbohydrate-binding domain"/>
    <property type="match status" value="2"/>
</dbReference>
<dbReference type="Pfam" id="PF00759">
    <property type="entry name" value="Glyco_hydro_9"/>
    <property type="match status" value="1"/>
</dbReference>
<dbReference type="InterPro" id="IPR007110">
    <property type="entry name" value="Ig-like_dom"/>
</dbReference>
<evidence type="ECO:0000313" key="10">
    <source>
        <dbReference type="EMBL" id="MCP8898988.1"/>
    </source>
</evidence>
<dbReference type="Proteomes" id="UP001139319">
    <property type="component" value="Unassembled WGS sequence"/>
</dbReference>
<sequence>MSASASAQQQNYGEALQKSLYFYEAQQAGPLPEWNRVPWRGDSTPNDGDDVGLDLRGGWFDAGDHVKFGFPMAATTTLLAWGGVDYRQAYENSGQMEHLLNNLRFVNDYFINAHPEPNVLYGQVGVGGQDHTFWGPAEVVHHKIPDSRVSMKIDMNCPGPDLAAETAAAMASSSMVFSPTDSAYASELLTHAEQLFAFAEATTGSDGVDNAYSNCITDAQQFYNSTYGVYWDEMAWGAAWLWRATGDDAYLDKALAYYDQMGTENQSSTPVYTWSLGWNDKAYGVYVMLASLLDEERFHTDAQRYLDHWSVGNGNRTPGGIVVVDGSGWGVNRYAANIAYLALYYADSLDSSDPLKSRYQDFAVTQIDYILGENPANRSYQVGYGNNYPTNVHHRGSHGSWADSLQTPEQQRHVLYGAVVGGPDADTNYVEDRGDYIMNEVAVDYNSGFTSAAAAMFADYGGSALPDSQFPPSEERGDDEYIIGAKVNSSGPRHVEIRAVLQNRSTTPAEGRDDFSFRYFYDLSEAYVAGYTVDDITMTSGYSQATSISPLQSWGDPADHIYYTEVSFAGDMIFPGGQSAHRREVQFRASLPTNTNENVWDSSNDPSFDPAYQNTSEQYGHPSTVIPIYTSEGLISGEEPGGGCGGDTGVNCVPSASDVSVSTEFETAVDVTLQGSDDDGSVQSYNILEAPLNGSLSGSGANLVYTPDVGFSGSDSFTYSVTDNAGAESDPATVSIAVEAEAVPSVAITSPASGAEVTPGSDVQVQFALDNASGVRVRVNDLVVTDVTDSNMVTVTAPSAEGSFTISLTALDDGGAETGASSSITLNAVSEPTNTAPVACLSPLNAEVNTGEAVDFDASCSSDPDGDALSFSWDFGNGQSAQGSTASVSYAQAGTYTVSLTADDGTDSDTASTTVTVGNTGGGEGALCEFVVSNEWNSGYIGLIRITNQGDSVINGWNVNWQFTDGSTMTNSWNAVISGSSPYSASDMGWNSQIQPGQSVEFGMQVQKGGSNAVVPNVTGSICQ</sequence>
<reference evidence="10" key="1">
    <citation type="submission" date="2022-05" db="EMBL/GenBank/DDBJ databases">
        <authorList>
            <person name="Sun H.-N."/>
        </authorList>
    </citation>
    <scope>NUCLEOTIDE SEQUENCE</scope>
    <source>
        <strain evidence="10">HB14</strain>
    </source>
</reference>
<keyword evidence="11" id="KW-1185">Reference proteome</keyword>
<dbReference type="InterPro" id="IPR013783">
    <property type="entry name" value="Ig-like_fold"/>
</dbReference>
<dbReference type="SMART" id="SM01067">
    <property type="entry name" value="CBM_3"/>
    <property type="match status" value="1"/>
</dbReference>
<dbReference type="SMART" id="SM00089">
    <property type="entry name" value="PKD"/>
    <property type="match status" value="1"/>
</dbReference>
<dbReference type="CDD" id="cd00146">
    <property type="entry name" value="PKD"/>
    <property type="match status" value="1"/>
</dbReference>
<dbReference type="PROSITE" id="PS51172">
    <property type="entry name" value="CBM3"/>
    <property type="match status" value="1"/>
</dbReference>
<gene>
    <name evidence="10" type="ORF">M6D89_06720</name>
</gene>
<dbReference type="PANTHER" id="PTHR22298">
    <property type="entry name" value="ENDO-1,4-BETA-GLUCANASE"/>
    <property type="match status" value="1"/>
</dbReference>
<dbReference type="Pfam" id="PF17963">
    <property type="entry name" value="Big_9"/>
    <property type="match status" value="1"/>
</dbReference>
<dbReference type="InterPro" id="IPR000601">
    <property type="entry name" value="PKD_dom"/>
</dbReference>
<keyword evidence="1 10" id="KW-0378">Hydrolase</keyword>
<dbReference type="PROSITE" id="PS50835">
    <property type="entry name" value="IG_LIKE"/>
    <property type="match status" value="1"/>
</dbReference>
<dbReference type="Pfam" id="PF18911">
    <property type="entry name" value="PKD_4"/>
    <property type="match status" value="1"/>
</dbReference>
<dbReference type="InterPro" id="IPR001956">
    <property type="entry name" value="CBM3"/>
</dbReference>
<dbReference type="PROSITE" id="PS50093">
    <property type="entry name" value="PKD"/>
    <property type="match status" value="1"/>
</dbReference>
<evidence type="ECO:0000256" key="1">
    <source>
        <dbReference type="ARBA" id="ARBA00022801"/>
    </source>
</evidence>
<evidence type="ECO:0000256" key="3">
    <source>
        <dbReference type="ARBA" id="ARBA00023277"/>
    </source>
</evidence>
<evidence type="ECO:0000259" key="8">
    <source>
        <dbReference type="PROSITE" id="PS51172"/>
    </source>
</evidence>
<dbReference type="InterPro" id="IPR036966">
    <property type="entry name" value="CBM3_sf"/>
</dbReference>
<comment type="caution">
    <text evidence="10">The sequence shown here is derived from an EMBL/GenBank/DDBJ whole genome shotgun (WGS) entry which is preliminary data.</text>
</comment>
<dbReference type="InterPro" id="IPR001919">
    <property type="entry name" value="CBD2"/>
</dbReference>
<keyword evidence="5" id="KW-0624">Polysaccharide degradation</keyword>
<evidence type="ECO:0000313" key="11">
    <source>
        <dbReference type="Proteomes" id="UP001139319"/>
    </source>
</evidence>
<dbReference type="InterPro" id="IPR022409">
    <property type="entry name" value="PKD/Chitinase_dom"/>
</dbReference>
<dbReference type="Gene3D" id="2.60.40.10">
    <property type="entry name" value="Immunoglobulins"/>
    <property type="match status" value="2"/>
</dbReference>
<dbReference type="SUPFAM" id="SSF49299">
    <property type="entry name" value="PKD domain"/>
    <property type="match status" value="1"/>
</dbReference>
<dbReference type="SUPFAM" id="SSF48208">
    <property type="entry name" value="Six-hairpin glycosidases"/>
    <property type="match status" value="1"/>
</dbReference>
<dbReference type="EMBL" id="JAMFTH010000001">
    <property type="protein sequence ID" value="MCP8898988.1"/>
    <property type="molecule type" value="Genomic_DNA"/>
</dbReference>
<dbReference type="GO" id="GO:0000272">
    <property type="term" value="P:polysaccharide catabolic process"/>
    <property type="evidence" value="ECO:0007669"/>
    <property type="project" value="UniProtKB-KW"/>
</dbReference>
<dbReference type="Pfam" id="PF00553">
    <property type="entry name" value="CBM_2"/>
    <property type="match status" value="1"/>
</dbReference>
<dbReference type="InterPro" id="IPR012291">
    <property type="entry name" value="CBM2_carb-bd_dom_sf"/>
</dbReference>
<feature type="domain" description="Ig-like" evidence="7">
    <location>
        <begin position="837"/>
        <end position="916"/>
    </location>
</feature>
<dbReference type="Gene3D" id="2.60.40.710">
    <property type="entry name" value="Endoglucanase-like"/>
    <property type="match status" value="1"/>
</dbReference>
<evidence type="ECO:0000259" key="6">
    <source>
        <dbReference type="PROSITE" id="PS50093"/>
    </source>
</evidence>
<organism evidence="10 11">
    <name type="scientific">Gilvimarinus xylanilyticus</name>
    <dbReference type="NCBI Taxonomy" id="2944139"/>
    <lineage>
        <taxon>Bacteria</taxon>
        <taxon>Pseudomonadati</taxon>
        <taxon>Pseudomonadota</taxon>
        <taxon>Gammaproteobacteria</taxon>
        <taxon>Cellvibrionales</taxon>
        <taxon>Cellvibrionaceae</taxon>
        <taxon>Gilvimarinus</taxon>
    </lineage>
</organism>
<dbReference type="SMART" id="SM00637">
    <property type="entry name" value="CBD_II"/>
    <property type="match status" value="1"/>
</dbReference>
<dbReference type="AlphaFoldDB" id="A0A9X2I1J9"/>
<evidence type="ECO:0000259" key="7">
    <source>
        <dbReference type="PROSITE" id="PS50835"/>
    </source>
</evidence>
<keyword evidence="2" id="KW-1015">Disulfide bond</keyword>
<dbReference type="GO" id="GO:0030248">
    <property type="term" value="F:cellulose binding"/>
    <property type="evidence" value="ECO:0007669"/>
    <property type="project" value="InterPro"/>
</dbReference>
<accession>A0A9X2I1J9</accession>
<dbReference type="InterPro" id="IPR008965">
    <property type="entry name" value="CBM2/CBM3_carb-bd_dom_sf"/>
</dbReference>
<evidence type="ECO:0000256" key="5">
    <source>
        <dbReference type="ARBA" id="ARBA00023326"/>
    </source>
</evidence>
<dbReference type="GO" id="GO:0004553">
    <property type="term" value="F:hydrolase activity, hydrolyzing O-glycosyl compounds"/>
    <property type="evidence" value="ECO:0007669"/>
    <property type="project" value="InterPro"/>
</dbReference>
<keyword evidence="3" id="KW-0119">Carbohydrate metabolism</keyword>
<feature type="domain" description="CBM3" evidence="8">
    <location>
        <begin position="476"/>
        <end position="641"/>
    </location>
</feature>